<evidence type="ECO:0000313" key="10">
    <source>
        <dbReference type="EMBL" id="RIX31881.1"/>
    </source>
</evidence>
<dbReference type="EMBL" id="QXTF01000001">
    <property type="protein sequence ID" value="RIX31881.1"/>
    <property type="molecule type" value="Genomic_DNA"/>
</dbReference>
<dbReference type="CDD" id="cd04821">
    <property type="entry name" value="PA_M28_1_2"/>
    <property type="match status" value="1"/>
</dbReference>
<keyword evidence="2" id="KW-0645">Protease</keyword>
<evidence type="ECO:0000256" key="1">
    <source>
        <dbReference type="ARBA" id="ARBA00022438"/>
    </source>
</evidence>
<dbReference type="GO" id="GO:0008235">
    <property type="term" value="F:metalloexopeptidase activity"/>
    <property type="evidence" value="ECO:0007669"/>
    <property type="project" value="InterPro"/>
</dbReference>
<evidence type="ECO:0000256" key="8">
    <source>
        <dbReference type="SAM" id="SignalP"/>
    </source>
</evidence>
<keyword evidence="1" id="KW-0031">Aminopeptidase</keyword>
<feature type="compositionally biased region" description="Basic and acidic residues" evidence="7">
    <location>
        <begin position="554"/>
        <end position="563"/>
    </location>
</feature>
<evidence type="ECO:0000256" key="4">
    <source>
        <dbReference type="ARBA" id="ARBA00022729"/>
    </source>
</evidence>
<keyword evidence="4 8" id="KW-0732">Signal</keyword>
<dbReference type="PANTHER" id="PTHR12147">
    <property type="entry name" value="METALLOPEPTIDASE M28 FAMILY MEMBER"/>
    <property type="match status" value="1"/>
</dbReference>
<dbReference type="InterPro" id="IPR045175">
    <property type="entry name" value="M28_fam"/>
</dbReference>
<reference evidence="10 11" key="1">
    <citation type="submission" date="2018-09" db="EMBL/GenBank/DDBJ databases">
        <title>Sphingomonas sp. DAC4.</title>
        <authorList>
            <person name="Seo T."/>
        </authorList>
    </citation>
    <scope>NUCLEOTIDE SEQUENCE [LARGE SCALE GENOMIC DNA]</scope>
    <source>
        <strain evidence="10 11">DAC4</strain>
    </source>
</reference>
<name>A0A418Q219_9SPHN</name>
<dbReference type="Proteomes" id="UP000285023">
    <property type="component" value="Unassembled WGS sequence"/>
</dbReference>
<organism evidence="10 11">
    <name type="scientific">Sphingomonas edaphi</name>
    <dbReference type="NCBI Taxonomy" id="2315689"/>
    <lineage>
        <taxon>Bacteria</taxon>
        <taxon>Pseudomonadati</taxon>
        <taxon>Pseudomonadota</taxon>
        <taxon>Alphaproteobacteria</taxon>
        <taxon>Sphingomonadales</taxon>
        <taxon>Sphingomonadaceae</taxon>
        <taxon>Sphingomonas</taxon>
    </lineage>
</organism>
<gene>
    <name evidence="10" type="ORF">D3M59_02470</name>
</gene>
<accession>A0A418Q219</accession>
<dbReference type="Gene3D" id="3.50.30.30">
    <property type="match status" value="1"/>
</dbReference>
<comment type="caution">
    <text evidence="10">The sequence shown here is derived from an EMBL/GenBank/DDBJ whole genome shotgun (WGS) entry which is preliminary data.</text>
</comment>
<sequence>MRVPNPRIYPFLQESTPLRNPALLFATAIALVSAPLAAQSPTFDTARISQHIQTLGSDAYEGRAPNTAGETKTVAYLIDQFQKAGLQPGGTIVNGKRGWTQPVPLLQSEWAAAPHLEMTINGQRTPLTQGNEIAARSPVNGDKSVALNNLPMVFVGYGVKAPERGWDDYKGQDLRGKVLVMLVNDPDFEGGEGDFGGKAMTYYGRWTYKYEEGARQGAAGVLVIHETEPASYGWATVKNSNTNTMFDIVRANPGAEHPALEGWIQRDLAQKIFAASGLDFEAMKAAARKKDFQPVALKAGLTAHGNARTEVITSQNVVGILPGTTRPDETVIYTGHWDHLGVGQPDANGDRIYNGALDNASGISHIIEQARAFAREPRTQRSIVFLAVTAEEKGLLGSEYYAANPLYPLGKTVAVLNTDSMGVFGRAKDFSISGTAKLELLDMLVAEGQKLGRTFTPDRHPETGGFYRSDHFTMAKVGVPAISFKSGQDLVNGGIARGEAISKEYTAKRYHQPDDEFSPEWRFDGIAADATLLHALGRNLANSNVWPNWSQDSEFRATRDQTAGERGGAQPAATAPGERG</sequence>
<dbReference type="Pfam" id="PF04389">
    <property type="entry name" value="Peptidase_M28"/>
    <property type="match status" value="1"/>
</dbReference>
<keyword evidence="3" id="KW-0479">Metal-binding</keyword>
<evidence type="ECO:0000256" key="3">
    <source>
        <dbReference type="ARBA" id="ARBA00022723"/>
    </source>
</evidence>
<feature type="chain" id="PRO_5019410879" evidence="8">
    <location>
        <begin position="39"/>
        <end position="580"/>
    </location>
</feature>
<dbReference type="OrthoDB" id="9778250at2"/>
<proteinExistence type="predicted"/>
<dbReference type="InterPro" id="IPR007484">
    <property type="entry name" value="Peptidase_M28"/>
</dbReference>
<dbReference type="AlphaFoldDB" id="A0A418Q219"/>
<dbReference type="FunFam" id="3.40.630.10:FF:000088">
    <property type="entry name" value="Peptidase M20"/>
    <property type="match status" value="1"/>
</dbReference>
<dbReference type="GO" id="GO:0046872">
    <property type="term" value="F:metal ion binding"/>
    <property type="evidence" value="ECO:0007669"/>
    <property type="project" value="UniProtKB-KW"/>
</dbReference>
<keyword evidence="5" id="KW-0378">Hydrolase</keyword>
<evidence type="ECO:0000313" key="11">
    <source>
        <dbReference type="Proteomes" id="UP000285023"/>
    </source>
</evidence>
<dbReference type="Gene3D" id="3.40.630.10">
    <property type="entry name" value="Zn peptidases"/>
    <property type="match status" value="1"/>
</dbReference>
<feature type="domain" description="Peptidase M28" evidence="9">
    <location>
        <begin position="316"/>
        <end position="518"/>
    </location>
</feature>
<feature type="region of interest" description="Disordered" evidence="7">
    <location>
        <begin position="554"/>
        <end position="580"/>
    </location>
</feature>
<dbReference type="PANTHER" id="PTHR12147:SF56">
    <property type="entry name" value="AMINOPEPTIDASE YDR415C-RELATED"/>
    <property type="match status" value="1"/>
</dbReference>
<dbReference type="SUPFAM" id="SSF53187">
    <property type="entry name" value="Zn-dependent exopeptidases"/>
    <property type="match status" value="1"/>
</dbReference>
<keyword evidence="6" id="KW-0862">Zinc</keyword>
<keyword evidence="11" id="KW-1185">Reference proteome</keyword>
<feature type="signal peptide" evidence="8">
    <location>
        <begin position="1"/>
        <end position="38"/>
    </location>
</feature>
<evidence type="ECO:0000256" key="5">
    <source>
        <dbReference type="ARBA" id="ARBA00022801"/>
    </source>
</evidence>
<dbReference type="GO" id="GO:0006508">
    <property type="term" value="P:proteolysis"/>
    <property type="evidence" value="ECO:0007669"/>
    <property type="project" value="UniProtKB-KW"/>
</dbReference>
<dbReference type="CDD" id="cd05660">
    <property type="entry name" value="M28_like_PA"/>
    <property type="match status" value="1"/>
</dbReference>
<dbReference type="GO" id="GO:0004177">
    <property type="term" value="F:aminopeptidase activity"/>
    <property type="evidence" value="ECO:0007669"/>
    <property type="project" value="UniProtKB-KW"/>
</dbReference>
<protein>
    <submittedName>
        <fullName evidence="10">Peptidase M20</fullName>
    </submittedName>
</protein>
<evidence type="ECO:0000256" key="6">
    <source>
        <dbReference type="ARBA" id="ARBA00022833"/>
    </source>
</evidence>
<evidence type="ECO:0000259" key="9">
    <source>
        <dbReference type="Pfam" id="PF04389"/>
    </source>
</evidence>
<evidence type="ECO:0000256" key="2">
    <source>
        <dbReference type="ARBA" id="ARBA00022670"/>
    </source>
</evidence>
<evidence type="ECO:0000256" key="7">
    <source>
        <dbReference type="SAM" id="MobiDB-lite"/>
    </source>
</evidence>